<sequence length="154" mass="17581">MAEVDGPPENDICSICRDAFNLPCQANCSHWFCGNCILRVWHYGSPLEPCKCPVCRRQITLLVPGEASLQRRHEPQASEILQRVERYNRMCAGGTTSFLQNLQDLPFFLRRLLRELMDPHRTLPLVLRARMALSAIYVLSPIDIIPEVTYGTPE</sequence>
<dbReference type="AlphaFoldDB" id="A0AAN8VPP8"/>
<dbReference type="PANTHER" id="PTHR22894">
    <property type="entry name" value="RING-TYPE DOMAIN-CONTAINING PROTEIN"/>
    <property type="match status" value="1"/>
</dbReference>
<evidence type="ECO:0000313" key="7">
    <source>
        <dbReference type="Proteomes" id="UP001370490"/>
    </source>
</evidence>
<evidence type="ECO:0000313" key="6">
    <source>
        <dbReference type="EMBL" id="KAK6937990.1"/>
    </source>
</evidence>
<gene>
    <name evidence="6" type="ORF">RJ641_031498</name>
</gene>
<name>A0AAN8VPP8_9MAGN</name>
<keyword evidence="7" id="KW-1185">Reference proteome</keyword>
<dbReference type="InterPro" id="IPR001841">
    <property type="entry name" value="Znf_RING"/>
</dbReference>
<evidence type="ECO:0000256" key="3">
    <source>
        <dbReference type="ARBA" id="ARBA00022833"/>
    </source>
</evidence>
<organism evidence="6 7">
    <name type="scientific">Dillenia turbinata</name>
    <dbReference type="NCBI Taxonomy" id="194707"/>
    <lineage>
        <taxon>Eukaryota</taxon>
        <taxon>Viridiplantae</taxon>
        <taxon>Streptophyta</taxon>
        <taxon>Embryophyta</taxon>
        <taxon>Tracheophyta</taxon>
        <taxon>Spermatophyta</taxon>
        <taxon>Magnoliopsida</taxon>
        <taxon>eudicotyledons</taxon>
        <taxon>Gunneridae</taxon>
        <taxon>Pentapetalae</taxon>
        <taxon>Dilleniales</taxon>
        <taxon>Dilleniaceae</taxon>
        <taxon>Dillenia</taxon>
    </lineage>
</organism>
<dbReference type="InterPro" id="IPR017907">
    <property type="entry name" value="Znf_RING_CS"/>
</dbReference>
<keyword evidence="2 4" id="KW-0863">Zinc-finger</keyword>
<dbReference type="InterPro" id="IPR013083">
    <property type="entry name" value="Znf_RING/FYVE/PHD"/>
</dbReference>
<reference evidence="6 7" key="1">
    <citation type="submission" date="2023-12" db="EMBL/GenBank/DDBJ databases">
        <title>A high-quality genome assembly for Dillenia turbinata (Dilleniales).</title>
        <authorList>
            <person name="Chanderbali A."/>
        </authorList>
    </citation>
    <scope>NUCLEOTIDE SEQUENCE [LARGE SCALE GENOMIC DNA]</scope>
    <source>
        <strain evidence="6">LSX21</strain>
        <tissue evidence="6">Leaf</tissue>
    </source>
</reference>
<keyword evidence="3" id="KW-0862">Zinc</keyword>
<comment type="caution">
    <text evidence="6">The sequence shown here is derived from an EMBL/GenBank/DDBJ whole genome shotgun (WGS) entry which is preliminary data.</text>
</comment>
<dbReference type="SMART" id="SM00184">
    <property type="entry name" value="RING"/>
    <property type="match status" value="1"/>
</dbReference>
<dbReference type="CDD" id="cd16539">
    <property type="entry name" value="RING-HC_RNF113A_B"/>
    <property type="match status" value="1"/>
</dbReference>
<dbReference type="InterPro" id="IPR027370">
    <property type="entry name" value="Znf-RING_euk"/>
</dbReference>
<accession>A0AAN8VPP8</accession>
<dbReference type="PROSITE" id="PS50089">
    <property type="entry name" value="ZF_RING_2"/>
    <property type="match status" value="1"/>
</dbReference>
<dbReference type="Proteomes" id="UP001370490">
    <property type="component" value="Unassembled WGS sequence"/>
</dbReference>
<dbReference type="Pfam" id="PF13445">
    <property type="entry name" value="zf-RING_UBOX"/>
    <property type="match status" value="1"/>
</dbReference>
<evidence type="ECO:0000256" key="1">
    <source>
        <dbReference type="ARBA" id="ARBA00022723"/>
    </source>
</evidence>
<dbReference type="SUPFAM" id="SSF57850">
    <property type="entry name" value="RING/U-box"/>
    <property type="match status" value="1"/>
</dbReference>
<protein>
    <submittedName>
        <fullName evidence="6">Zinc finger, C3HC4 RING-type</fullName>
    </submittedName>
</protein>
<dbReference type="PANTHER" id="PTHR22894:SF5">
    <property type="entry name" value="RING-TYPE DOMAIN-CONTAINING PROTEIN"/>
    <property type="match status" value="1"/>
</dbReference>
<proteinExistence type="predicted"/>
<feature type="domain" description="RING-type" evidence="5">
    <location>
        <begin position="13"/>
        <end position="56"/>
    </location>
</feature>
<dbReference type="GO" id="GO:0061630">
    <property type="term" value="F:ubiquitin protein ligase activity"/>
    <property type="evidence" value="ECO:0007669"/>
    <property type="project" value="InterPro"/>
</dbReference>
<evidence type="ECO:0000259" key="5">
    <source>
        <dbReference type="PROSITE" id="PS50089"/>
    </source>
</evidence>
<dbReference type="PROSITE" id="PS00518">
    <property type="entry name" value="ZF_RING_1"/>
    <property type="match status" value="1"/>
</dbReference>
<evidence type="ECO:0000256" key="2">
    <source>
        <dbReference type="ARBA" id="ARBA00022771"/>
    </source>
</evidence>
<keyword evidence="1" id="KW-0479">Metal-binding</keyword>
<dbReference type="Gene3D" id="3.30.40.10">
    <property type="entry name" value="Zinc/RING finger domain, C3HC4 (zinc finger)"/>
    <property type="match status" value="1"/>
</dbReference>
<dbReference type="EMBL" id="JBAMMX010000006">
    <property type="protein sequence ID" value="KAK6937990.1"/>
    <property type="molecule type" value="Genomic_DNA"/>
</dbReference>
<evidence type="ECO:0000256" key="4">
    <source>
        <dbReference type="PROSITE-ProRule" id="PRU00175"/>
    </source>
</evidence>
<dbReference type="InterPro" id="IPR038896">
    <property type="entry name" value="RNF170"/>
</dbReference>
<dbReference type="GO" id="GO:0008270">
    <property type="term" value="F:zinc ion binding"/>
    <property type="evidence" value="ECO:0007669"/>
    <property type="project" value="UniProtKB-KW"/>
</dbReference>